<name>A8AVC6_STRGC</name>
<dbReference type="EMBL" id="CP000725">
    <property type="protein sequence ID" value="ABV10176.1"/>
    <property type="molecule type" value="Genomic_DNA"/>
</dbReference>
<sequence length="40" mass="4738">MLVIIFSIKRKEVTTMTVTIKVTYKKIFKDPVDHFSTYSK</sequence>
<evidence type="ECO:0000313" key="2">
    <source>
        <dbReference type="Proteomes" id="UP000001131"/>
    </source>
</evidence>
<organism evidence="1 2">
    <name type="scientific">Streptococcus gordonii (strain Challis / ATCC 35105 / BCRC 15272 / CH1 / DL1 / V288)</name>
    <dbReference type="NCBI Taxonomy" id="467705"/>
    <lineage>
        <taxon>Bacteria</taxon>
        <taxon>Bacillati</taxon>
        <taxon>Bacillota</taxon>
        <taxon>Bacilli</taxon>
        <taxon>Lactobacillales</taxon>
        <taxon>Streptococcaceae</taxon>
        <taxon>Streptococcus</taxon>
    </lineage>
</organism>
<dbReference type="Proteomes" id="UP000001131">
    <property type="component" value="Chromosome"/>
</dbReference>
<evidence type="ECO:0000313" key="1">
    <source>
        <dbReference type="EMBL" id="ABV10176.1"/>
    </source>
</evidence>
<keyword evidence="2" id="KW-1185">Reference proteome</keyword>
<reference evidence="1 2" key="1">
    <citation type="journal article" date="2007" name="J. Bacteriol.">
        <title>Genome-wide transcriptional changes in Streptococcus gordonii in response to competence signaling peptide.</title>
        <authorList>
            <person name="Vickerman M.M."/>
            <person name="Iobst S."/>
            <person name="Jesionowski A.M."/>
            <person name="Gill S.R."/>
        </authorList>
    </citation>
    <scope>NUCLEOTIDE SEQUENCE [LARGE SCALE GENOMIC DNA]</scope>
    <source>
        <strain evidence="2">Challis / ATCC 35105 / BCRC 15272 / CH1 / DL1 / V288</strain>
    </source>
</reference>
<dbReference type="STRING" id="467705.SGO_0420"/>
<accession>A8AVC6</accession>
<gene>
    <name evidence="1" type="ordered locus">SGO_0420</name>
</gene>
<dbReference type="AlphaFoldDB" id="A8AVC6"/>
<dbReference type="KEGG" id="sgo:SGO_0420"/>
<protein>
    <submittedName>
        <fullName evidence="1">Uncharacterized protein</fullName>
    </submittedName>
</protein>
<proteinExistence type="predicted"/>
<dbReference type="HOGENOM" id="CLU_3297168_0_0_9"/>